<dbReference type="PANTHER" id="PTHR30055:SF234">
    <property type="entry name" value="HTH-TYPE TRANSCRIPTIONAL REGULATOR BETI"/>
    <property type="match status" value="1"/>
</dbReference>
<dbReference type="SUPFAM" id="SSF46689">
    <property type="entry name" value="Homeodomain-like"/>
    <property type="match status" value="1"/>
</dbReference>
<reference evidence="6" key="1">
    <citation type="submission" date="2019-02" db="EMBL/GenBank/DDBJ databases">
        <authorList>
            <person name="Li S.-H."/>
        </authorList>
    </citation>
    <scope>NUCLEOTIDE SEQUENCE</scope>
    <source>
        <strain evidence="6">IMCC11814</strain>
    </source>
</reference>
<sequence length="228" mass="25693">MSTANVEERPQELSQGQNTRERLMDAAESLMAENGLDVVSVRSINKAAGTSVGVMHYHFRSKEELIEAIVLRRMEVLQEARLERYTELLKTDQPTVEEVVEAMVAPYAAMAISDDRTERQYIRFMDRLFVARSPVLDDLVVKHFGRVNRRLFVLMKRALPELSDSVLTARSHQAFLALTSTLAEIAARGDAHRAWQQAVLHPEQQIQALIDFIVGGLKATSHVVEAIN</sequence>
<dbReference type="Gene3D" id="1.10.357.10">
    <property type="entry name" value="Tetracycline Repressor, domain 2"/>
    <property type="match status" value="1"/>
</dbReference>
<dbReference type="InterPro" id="IPR001647">
    <property type="entry name" value="HTH_TetR"/>
</dbReference>
<dbReference type="InterPro" id="IPR009057">
    <property type="entry name" value="Homeodomain-like_sf"/>
</dbReference>
<evidence type="ECO:0000256" key="3">
    <source>
        <dbReference type="ARBA" id="ARBA00023163"/>
    </source>
</evidence>
<keyword evidence="1" id="KW-0805">Transcription regulation</keyword>
<dbReference type="Pfam" id="PF17939">
    <property type="entry name" value="TetR_C_30"/>
    <property type="match status" value="1"/>
</dbReference>
<dbReference type="InterPro" id="IPR036271">
    <property type="entry name" value="Tet_transcr_reg_TetR-rel_C_sf"/>
</dbReference>
<dbReference type="RefSeq" id="WP_279248877.1">
    <property type="nucleotide sequence ID" value="NZ_SHNO01000001.1"/>
</dbReference>
<evidence type="ECO:0000256" key="2">
    <source>
        <dbReference type="ARBA" id="ARBA00023125"/>
    </source>
</evidence>
<evidence type="ECO:0000313" key="6">
    <source>
        <dbReference type="EMBL" id="MCX2977148.1"/>
    </source>
</evidence>
<dbReference type="InterPro" id="IPR041586">
    <property type="entry name" value="PsrA_TetR_C"/>
</dbReference>
<keyword evidence="2 4" id="KW-0238">DNA-binding</keyword>
<gene>
    <name evidence="6" type="ORF">EYC82_07245</name>
</gene>
<dbReference type="InterPro" id="IPR050109">
    <property type="entry name" value="HTH-type_TetR-like_transc_reg"/>
</dbReference>
<evidence type="ECO:0000313" key="7">
    <source>
        <dbReference type="Proteomes" id="UP001143304"/>
    </source>
</evidence>
<dbReference type="PROSITE" id="PS50977">
    <property type="entry name" value="HTH_TETR_2"/>
    <property type="match status" value="1"/>
</dbReference>
<feature type="domain" description="HTH tetR-type" evidence="5">
    <location>
        <begin position="17"/>
        <end position="77"/>
    </location>
</feature>
<dbReference type="Pfam" id="PF00440">
    <property type="entry name" value="TetR_N"/>
    <property type="match status" value="1"/>
</dbReference>
<dbReference type="SUPFAM" id="SSF48498">
    <property type="entry name" value="Tetracyclin repressor-like, C-terminal domain"/>
    <property type="match status" value="1"/>
</dbReference>
<proteinExistence type="predicted"/>
<organism evidence="6 7">
    <name type="scientific">Candidatus Marimicrobium litorale</name>
    <dbReference type="NCBI Taxonomy" id="2518991"/>
    <lineage>
        <taxon>Bacteria</taxon>
        <taxon>Pseudomonadati</taxon>
        <taxon>Pseudomonadota</taxon>
        <taxon>Gammaproteobacteria</taxon>
        <taxon>Cellvibrionales</taxon>
        <taxon>Halieaceae</taxon>
        <taxon>Marimicrobium</taxon>
    </lineage>
</organism>
<dbReference type="PRINTS" id="PR00455">
    <property type="entry name" value="HTHTETR"/>
</dbReference>
<evidence type="ECO:0000256" key="4">
    <source>
        <dbReference type="PROSITE-ProRule" id="PRU00335"/>
    </source>
</evidence>
<keyword evidence="7" id="KW-1185">Reference proteome</keyword>
<evidence type="ECO:0000259" key="5">
    <source>
        <dbReference type="PROSITE" id="PS50977"/>
    </source>
</evidence>
<evidence type="ECO:0000256" key="1">
    <source>
        <dbReference type="ARBA" id="ARBA00023015"/>
    </source>
</evidence>
<dbReference type="EMBL" id="SHNO01000001">
    <property type="protein sequence ID" value="MCX2977148.1"/>
    <property type="molecule type" value="Genomic_DNA"/>
</dbReference>
<accession>A0ABT3T4G4</accession>
<dbReference type="Proteomes" id="UP001143304">
    <property type="component" value="Unassembled WGS sequence"/>
</dbReference>
<feature type="DNA-binding region" description="H-T-H motif" evidence="4">
    <location>
        <begin position="40"/>
        <end position="59"/>
    </location>
</feature>
<comment type="caution">
    <text evidence="6">The sequence shown here is derived from an EMBL/GenBank/DDBJ whole genome shotgun (WGS) entry which is preliminary data.</text>
</comment>
<protein>
    <submittedName>
        <fullName evidence="6">TetR/AcrR family transcriptional regulator</fullName>
    </submittedName>
</protein>
<keyword evidence="3" id="KW-0804">Transcription</keyword>
<dbReference type="PANTHER" id="PTHR30055">
    <property type="entry name" value="HTH-TYPE TRANSCRIPTIONAL REGULATOR RUTR"/>
    <property type="match status" value="1"/>
</dbReference>
<name>A0ABT3T4G4_9GAMM</name>